<organism evidence="1 2">
    <name type="scientific">Sphingomonas gei</name>
    <dbReference type="NCBI Taxonomy" id="1395960"/>
    <lineage>
        <taxon>Bacteria</taxon>
        <taxon>Pseudomonadati</taxon>
        <taxon>Pseudomonadota</taxon>
        <taxon>Alphaproteobacteria</taxon>
        <taxon>Sphingomonadales</taxon>
        <taxon>Sphingomonadaceae</taxon>
        <taxon>Sphingomonas</taxon>
    </lineage>
</organism>
<gene>
    <name evidence="1" type="ORF">E5A73_20925</name>
</gene>
<evidence type="ECO:0000313" key="2">
    <source>
        <dbReference type="Proteomes" id="UP000306147"/>
    </source>
</evidence>
<evidence type="ECO:0000313" key="1">
    <source>
        <dbReference type="EMBL" id="TGX48674.1"/>
    </source>
</evidence>
<dbReference type="Proteomes" id="UP000306147">
    <property type="component" value="Unassembled WGS sequence"/>
</dbReference>
<dbReference type="Gene3D" id="3.40.50.11350">
    <property type="match status" value="1"/>
</dbReference>
<protein>
    <submittedName>
        <fullName evidence="1">Uncharacterized protein</fullName>
    </submittedName>
</protein>
<dbReference type="OrthoDB" id="7432729at2"/>
<reference evidence="1 2" key="1">
    <citation type="submission" date="2019-04" db="EMBL/GenBank/DDBJ databases">
        <title>Sphingomonas psychrotolerans sp. nov., isolated from soil in the Tianshan Mountains, Xinjiang, China.</title>
        <authorList>
            <person name="Luo Y."/>
            <person name="Sheng H."/>
        </authorList>
    </citation>
    <scope>NUCLEOTIDE SEQUENCE [LARGE SCALE GENOMIC DNA]</scope>
    <source>
        <strain evidence="1 2">ZFGT-11</strain>
    </source>
</reference>
<proteinExistence type="predicted"/>
<keyword evidence="2" id="KW-1185">Reference proteome</keyword>
<dbReference type="EMBL" id="SRXT01000011">
    <property type="protein sequence ID" value="TGX48674.1"/>
    <property type="molecule type" value="Genomic_DNA"/>
</dbReference>
<dbReference type="RefSeq" id="WP_135965806.1">
    <property type="nucleotide sequence ID" value="NZ_SRXT01000011.1"/>
</dbReference>
<sequence>MIARQFSDADVDVQVEFTNARIGFFAQMNFCLNVAYYAEMTGRRVFITLSSANYRDPEHGPNWLHYFFEELHSSRPRKNRDKRIRIRDCCQLPFNTDAFSLQSAHDLFFRHFAIRPDITAALKYEAERMGVDDSTLGVHYRGTDKYLEAERVARSTAIAKIRSLLQGDPSVGKVFVASEDAIFVRMMHAEIATVPVVSLSDAVRSEDDSPVHLSGLRPGNRAMGRDALLNCLMLARCGRLVRTTSFLSAWSVIFNPAIRVSMLNQPRPECLWFPETRILEEAALL</sequence>
<comment type="caution">
    <text evidence="1">The sequence shown here is derived from an EMBL/GenBank/DDBJ whole genome shotgun (WGS) entry which is preliminary data.</text>
</comment>
<accession>A0A4S1WYL9</accession>
<name>A0A4S1WYL9_9SPHN</name>
<dbReference type="AlphaFoldDB" id="A0A4S1WYL9"/>